<evidence type="ECO:0000313" key="13">
    <source>
        <dbReference type="EMBL" id="OAJ36273.1"/>
    </source>
</evidence>
<dbReference type="GO" id="GO:0006281">
    <property type="term" value="P:DNA repair"/>
    <property type="evidence" value="ECO:0007669"/>
    <property type="project" value="TreeGrafter"/>
</dbReference>
<evidence type="ECO:0000256" key="6">
    <source>
        <dbReference type="ARBA" id="ARBA00022806"/>
    </source>
</evidence>
<dbReference type="PROSITE" id="PS00518">
    <property type="entry name" value="ZF_RING_1"/>
    <property type="match status" value="1"/>
</dbReference>
<dbReference type="Pfam" id="PF00271">
    <property type="entry name" value="Helicase_C"/>
    <property type="match status" value="1"/>
</dbReference>
<dbReference type="InterPro" id="IPR001650">
    <property type="entry name" value="Helicase_C-like"/>
</dbReference>
<sequence>MLRRKKTSKNHNGEPVLKLPQRLIEIEKVTLNENEAAFYHALEACATNQFNKFVASGDISKNYSNILCLILRLRQAVTHPHLVQEAFEDADRGIFNLNFMQNGVKMDFQGFNYKTTNVLTDISNTVQKSQMLLTSAKPALSMAALRSKDKGEYTSKLRLDNELGDSDDEDDQTSDSKLPFKPDIFDRVMTQARADLSHFISDECPICMDVMNNALVTSCGHRFCKECISELILSNASDVENDTFKKPCPVCCADIKSTLPASVFVTKIMSENNVNRKHVSVCDRASGATVPDESKTAGQTGVFFRPSNIHNILLGLHPDGDWTSWISSTKLDALIRILERTHDENPTNKTIIFSQWITNLDLIQTALTKKGIRWTRYDGGMSLAQRDTAIKTFFQDPYISVMLVSLKCGGVGLNLSIACRVIICDLWWNPAVEDQAIDRVHRIGQRVDVRVSYLVAKDTIEERILIMQESKRQIAAGALGEGEFKLGRLSVEDLLFLFKQTSNHNPSNTSDNMDVQDDNNDDFDQSIII</sequence>
<keyword evidence="6" id="KW-0347">Helicase</keyword>
<protein>
    <recommendedName>
        <fullName evidence="15">RING-type domain-containing protein</fullName>
    </recommendedName>
</protein>
<evidence type="ECO:0000256" key="3">
    <source>
        <dbReference type="ARBA" id="ARBA00022741"/>
    </source>
</evidence>
<evidence type="ECO:0000256" key="4">
    <source>
        <dbReference type="ARBA" id="ARBA00022771"/>
    </source>
</evidence>
<dbReference type="SMART" id="SM00184">
    <property type="entry name" value="RING"/>
    <property type="match status" value="1"/>
</dbReference>
<evidence type="ECO:0000259" key="11">
    <source>
        <dbReference type="PROSITE" id="PS50089"/>
    </source>
</evidence>
<evidence type="ECO:0000256" key="2">
    <source>
        <dbReference type="ARBA" id="ARBA00022723"/>
    </source>
</evidence>
<dbReference type="SUPFAM" id="SSF52540">
    <property type="entry name" value="P-loop containing nucleoside triphosphate hydrolases"/>
    <property type="match status" value="1"/>
</dbReference>
<dbReference type="CDD" id="cd16449">
    <property type="entry name" value="RING-HC"/>
    <property type="match status" value="1"/>
</dbReference>
<dbReference type="GO" id="GO:0005524">
    <property type="term" value="F:ATP binding"/>
    <property type="evidence" value="ECO:0007669"/>
    <property type="project" value="UniProtKB-KW"/>
</dbReference>
<dbReference type="SMART" id="SM00490">
    <property type="entry name" value="HELICc"/>
    <property type="match status" value="1"/>
</dbReference>
<comment type="similarity">
    <text evidence="1">Belongs to the SNF2/RAD54 helicase family.</text>
</comment>
<feature type="compositionally biased region" description="Acidic residues" evidence="10">
    <location>
        <begin position="514"/>
        <end position="529"/>
    </location>
</feature>
<evidence type="ECO:0000259" key="12">
    <source>
        <dbReference type="PROSITE" id="PS51194"/>
    </source>
</evidence>
<evidence type="ECO:0000256" key="7">
    <source>
        <dbReference type="ARBA" id="ARBA00022833"/>
    </source>
</evidence>
<name>A0A177W884_BATDL</name>
<feature type="compositionally biased region" description="Acidic residues" evidence="10">
    <location>
        <begin position="162"/>
        <end position="173"/>
    </location>
</feature>
<keyword evidence="2" id="KW-0479">Metal-binding</keyword>
<keyword evidence="7" id="KW-0862">Zinc</keyword>
<dbReference type="Pfam" id="PF13445">
    <property type="entry name" value="zf-RING_UBOX"/>
    <property type="match status" value="1"/>
</dbReference>
<keyword evidence="8" id="KW-0067">ATP-binding</keyword>
<dbReference type="eggNOG" id="KOG1001">
    <property type="taxonomic scope" value="Eukaryota"/>
</dbReference>
<dbReference type="PANTHER" id="PTHR45626">
    <property type="entry name" value="TRANSCRIPTION TERMINATION FACTOR 2-RELATED"/>
    <property type="match status" value="1"/>
</dbReference>
<evidence type="ECO:0000256" key="5">
    <source>
        <dbReference type="ARBA" id="ARBA00022801"/>
    </source>
</evidence>
<keyword evidence="5" id="KW-0378">Hydrolase</keyword>
<dbReference type="InterPro" id="IPR027417">
    <property type="entry name" value="P-loop_NTPase"/>
</dbReference>
<proteinExistence type="inferred from homology"/>
<feature type="region of interest" description="Disordered" evidence="10">
    <location>
        <begin position="156"/>
        <end position="179"/>
    </location>
</feature>
<dbReference type="AlphaFoldDB" id="A0A177W884"/>
<evidence type="ECO:0008006" key="15">
    <source>
        <dbReference type="Google" id="ProtNLM"/>
    </source>
</evidence>
<evidence type="ECO:0000256" key="10">
    <source>
        <dbReference type="SAM" id="MobiDB-lite"/>
    </source>
</evidence>
<dbReference type="CDD" id="cd18793">
    <property type="entry name" value="SF2_C_SNF"/>
    <property type="match status" value="1"/>
</dbReference>
<evidence type="ECO:0000256" key="9">
    <source>
        <dbReference type="PROSITE-ProRule" id="PRU00175"/>
    </source>
</evidence>
<dbReference type="PROSITE" id="PS51194">
    <property type="entry name" value="HELICASE_CTER"/>
    <property type="match status" value="1"/>
</dbReference>
<dbReference type="GO" id="GO:0004386">
    <property type="term" value="F:helicase activity"/>
    <property type="evidence" value="ECO:0007669"/>
    <property type="project" value="UniProtKB-KW"/>
</dbReference>
<evidence type="ECO:0000313" key="14">
    <source>
        <dbReference type="Proteomes" id="UP000077115"/>
    </source>
</evidence>
<dbReference type="Proteomes" id="UP000077115">
    <property type="component" value="Unassembled WGS sequence"/>
</dbReference>
<accession>A0A177W884</accession>
<feature type="region of interest" description="Disordered" evidence="10">
    <location>
        <begin position="506"/>
        <end position="529"/>
    </location>
</feature>
<dbReference type="InterPro" id="IPR001841">
    <property type="entry name" value="Znf_RING"/>
</dbReference>
<evidence type="ECO:0000256" key="1">
    <source>
        <dbReference type="ARBA" id="ARBA00007025"/>
    </source>
</evidence>
<dbReference type="GO" id="GO:0005634">
    <property type="term" value="C:nucleus"/>
    <property type="evidence" value="ECO:0007669"/>
    <property type="project" value="TreeGrafter"/>
</dbReference>
<dbReference type="Gene3D" id="3.40.50.300">
    <property type="entry name" value="P-loop containing nucleotide triphosphate hydrolases"/>
    <property type="match status" value="1"/>
</dbReference>
<dbReference type="Gene3D" id="3.30.40.10">
    <property type="entry name" value="Zinc/RING finger domain, C3HC4 (zinc finger)"/>
    <property type="match status" value="1"/>
</dbReference>
<dbReference type="VEuPathDB" id="FungiDB:BDEG_20465"/>
<dbReference type="PANTHER" id="PTHR45626:SF16">
    <property type="entry name" value="ATP-DEPENDENT HELICASE ULS1"/>
    <property type="match status" value="1"/>
</dbReference>
<dbReference type="STRING" id="403673.A0A177W884"/>
<dbReference type="SUPFAM" id="SSF57850">
    <property type="entry name" value="RING/U-box"/>
    <property type="match status" value="1"/>
</dbReference>
<dbReference type="GO" id="GO:0016787">
    <property type="term" value="F:hydrolase activity"/>
    <property type="evidence" value="ECO:0007669"/>
    <property type="project" value="UniProtKB-KW"/>
</dbReference>
<evidence type="ECO:0000256" key="8">
    <source>
        <dbReference type="ARBA" id="ARBA00022840"/>
    </source>
</evidence>
<dbReference type="PROSITE" id="PS50089">
    <property type="entry name" value="ZF_RING_2"/>
    <property type="match status" value="1"/>
</dbReference>
<dbReference type="InterPro" id="IPR017907">
    <property type="entry name" value="Znf_RING_CS"/>
</dbReference>
<organism evidence="13 14">
    <name type="scientific">Batrachochytrium dendrobatidis (strain JEL423)</name>
    <dbReference type="NCBI Taxonomy" id="403673"/>
    <lineage>
        <taxon>Eukaryota</taxon>
        <taxon>Fungi</taxon>
        <taxon>Fungi incertae sedis</taxon>
        <taxon>Chytridiomycota</taxon>
        <taxon>Chytridiomycota incertae sedis</taxon>
        <taxon>Chytridiomycetes</taxon>
        <taxon>Rhizophydiales</taxon>
        <taxon>Rhizophydiales incertae sedis</taxon>
        <taxon>Batrachochytrium</taxon>
    </lineage>
</organism>
<dbReference type="OrthoDB" id="448448at2759"/>
<dbReference type="GO" id="GO:0008270">
    <property type="term" value="F:zinc ion binding"/>
    <property type="evidence" value="ECO:0007669"/>
    <property type="project" value="UniProtKB-KW"/>
</dbReference>
<dbReference type="InterPro" id="IPR049730">
    <property type="entry name" value="SNF2/RAD54-like_C"/>
</dbReference>
<dbReference type="InterPro" id="IPR050628">
    <property type="entry name" value="SNF2_RAD54_helicase_TF"/>
</dbReference>
<dbReference type="InterPro" id="IPR027370">
    <property type="entry name" value="Znf-RING_euk"/>
</dbReference>
<feature type="domain" description="RING-type" evidence="11">
    <location>
        <begin position="204"/>
        <end position="251"/>
    </location>
</feature>
<dbReference type="InterPro" id="IPR013083">
    <property type="entry name" value="Znf_RING/FYVE/PHD"/>
</dbReference>
<keyword evidence="4 9" id="KW-0863">Zinc-finger</keyword>
<reference evidence="13 14" key="1">
    <citation type="submission" date="2006-10" db="EMBL/GenBank/DDBJ databases">
        <title>The Genome Sequence of Batrachochytrium dendrobatidis JEL423.</title>
        <authorList>
            <consortium name="The Broad Institute Genome Sequencing Platform"/>
            <person name="Birren B."/>
            <person name="Lander E."/>
            <person name="Galagan J."/>
            <person name="Cuomo C."/>
            <person name="Devon K."/>
            <person name="Jaffe D."/>
            <person name="Butler J."/>
            <person name="Alvarez P."/>
            <person name="Gnerre S."/>
            <person name="Grabherr M."/>
            <person name="Kleber M."/>
            <person name="Mauceli E."/>
            <person name="Brockman W."/>
            <person name="Young S."/>
            <person name="LaButti K."/>
            <person name="Sykes S."/>
            <person name="DeCaprio D."/>
            <person name="Crawford M."/>
            <person name="Koehrsen M."/>
            <person name="Engels R."/>
            <person name="Montgomery P."/>
            <person name="Pearson M."/>
            <person name="Howarth C."/>
            <person name="Larson L."/>
            <person name="White J."/>
            <person name="O'Leary S."/>
            <person name="Kodira C."/>
            <person name="Zeng Q."/>
            <person name="Yandava C."/>
            <person name="Alvarado L."/>
            <person name="Longcore J."/>
            <person name="James T."/>
        </authorList>
    </citation>
    <scope>NUCLEOTIDE SEQUENCE [LARGE SCALE GENOMIC DNA]</scope>
    <source>
        <strain evidence="13 14">JEL423</strain>
    </source>
</reference>
<dbReference type="EMBL" id="DS022300">
    <property type="protein sequence ID" value="OAJ36273.1"/>
    <property type="molecule type" value="Genomic_DNA"/>
</dbReference>
<reference evidence="13 14" key="2">
    <citation type="submission" date="2016-05" db="EMBL/GenBank/DDBJ databases">
        <title>Lineage-specific infection strategies underlie the spectrum of fungal disease in amphibians.</title>
        <authorList>
            <person name="Cuomo C.A."/>
            <person name="Farrer R.A."/>
            <person name="James T."/>
            <person name="Longcore J."/>
            <person name="Birren B."/>
        </authorList>
    </citation>
    <scope>NUCLEOTIDE SEQUENCE [LARGE SCALE GENOMIC DNA]</scope>
    <source>
        <strain evidence="13 14">JEL423</strain>
    </source>
</reference>
<keyword evidence="3" id="KW-0547">Nucleotide-binding</keyword>
<gene>
    <name evidence="13" type="ORF">BDEG_20465</name>
</gene>
<dbReference type="GO" id="GO:0008094">
    <property type="term" value="F:ATP-dependent activity, acting on DNA"/>
    <property type="evidence" value="ECO:0007669"/>
    <property type="project" value="TreeGrafter"/>
</dbReference>
<feature type="domain" description="Helicase C-terminal" evidence="12">
    <location>
        <begin position="333"/>
        <end position="492"/>
    </location>
</feature>